<organism evidence="2">
    <name type="scientific">Methanothermobacter wolfeii</name>
    <name type="common">Methanobacterium wolfei</name>
    <dbReference type="NCBI Taxonomy" id="145261"/>
    <lineage>
        <taxon>Archaea</taxon>
        <taxon>Methanobacteriati</taxon>
        <taxon>Methanobacteriota</taxon>
        <taxon>Methanomada group</taxon>
        <taxon>Methanobacteria</taxon>
        <taxon>Methanobacteriales</taxon>
        <taxon>Methanobacteriaceae</taxon>
        <taxon>Methanothermobacter</taxon>
    </lineage>
</organism>
<name>A0A9E7RWJ0_METWO</name>
<dbReference type="Pfam" id="PF01507">
    <property type="entry name" value="PAPS_reduct"/>
    <property type="match status" value="1"/>
</dbReference>
<dbReference type="PANTHER" id="PTHR43196">
    <property type="entry name" value="SULFATE ADENYLYLTRANSFERASE SUBUNIT 2"/>
    <property type="match status" value="1"/>
</dbReference>
<evidence type="ECO:0000313" key="2">
    <source>
        <dbReference type="EMBL" id="UXH32548.1"/>
    </source>
</evidence>
<dbReference type="Gene3D" id="3.40.50.620">
    <property type="entry name" value="HUPs"/>
    <property type="match status" value="1"/>
</dbReference>
<dbReference type="RefSeq" id="WP_261599855.1">
    <property type="nucleotide sequence ID" value="NZ_CP104550.1"/>
</dbReference>
<dbReference type="InterPro" id="IPR050128">
    <property type="entry name" value="Sulfate_adenylyltrnsfr_sub2"/>
</dbReference>
<dbReference type="InterPro" id="IPR014729">
    <property type="entry name" value="Rossmann-like_a/b/a_fold"/>
</dbReference>
<feature type="domain" description="4Fe-4S ferredoxin-type" evidence="1">
    <location>
        <begin position="429"/>
        <end position="458"/>
    </location>
</feature>
<dbReference type="Proteomes" id="UP001065373">
    <property type="component" value="Chromosome"/>
</dbReference>
<dbReference type="GO" id="GO:0016491">
    <property type="term" value="F:oxidoreductase activity"/>
    <property type="evidence" value="ECO:0007669"/>
    <property type="project" value="UniProtKB-ARBA"/>
</dbReference>
<dbReference type="PROSITE" id="PS51379">
    <property type="entry name" value="4FE4S_FER_2"/>
    <property type="match status" value="1"/>
</dbReference>
<dbReference type="PROSITE" id="PS00198">
    <property type="entry name" value="4FE4S_FER_1"/>
    <property type="match status" value="1"/>
</dbReference>
<protein>
    <submittedName>
        <fullName evidence="2">DUF4007 family protein</fullName>
    </submittedName>
</protein>
<accession>A0A9E7RWJ0</accession>
<sequence length="756" mass="87336">MFFEEMDLLKLYEYLEYPKCEEPLLWAIGRTYYYNGEPILKVKGGAFFETPKIELIKDIKDEKLEIKPVNMKNLIKVNEKQLFILENEAMDFIHGLYDNYEDKSVFTVSYSGGKDSQAVLDLVTRVIPPDKLIVVFSDTTLESKFTYENLKKTRSHYLSKYPNLEFRTARPAKTAIKLMEYAGLPSRFKRWCTDALKTAPFNNLLRSISREHANVIVFEGVRSEESSKRLNYSRIEHGVKHSASINARPILEWNITEVYLYIFYRKLHLNRAYRWGLNRVGCIICPYASSWTEFVNSKIDKESITPYISFIEDYAKARGVPQKSIKKFINNGEWKKRAGGMGLDLKSNIIFSEKEDKLKGILEKPREDFMEWSKVLGERIYKEHNGVIEGEIRIDEHKINFKSENFNSGKRKVIEFSNIKNSSIKSKIRKVLYKTTFCVNCGICESECPNFALKSIGGVKINPHLCENCHKCSYFSKNGCIVAASVYTSVGGKMKKKTSGIDKYSTFGLRQEWLNEFFVSGEEWLSNNTLGPKQVPAVLRWLIDAEILDGTKKTITELGHQLLKIYEKDRSLAWLIIWNNMYYNSAVVEWYLDKNPWKITTNKQDLKERITQDYPGYSKGTLSNPIDAMINMFDNSPLGRELGIGIIEKKGRAVKSITKAGVRNIEPYAVAYSLYKLAENTSRRNFTITELFNEETRGGPYKIFGLPQEELEKTLRGLQERKERTLNVELAADLDNIHLRDDLTPKDILKIYLGAL</sequence>
<dbReference type="InterPro" id="IPR002500">
    <property type="entry name" value="PAPS_reduct_dom"/>
</dbReference>
<reference evidence="2" key="1">
    <citation type="submission" date="2022-09" db="EMBL/GenBank/DDBJ databases">
        <title>Characterization of three MwoI isoschizomers from sequenced genome and metagenomes.</title>
        <authorList>
            <person name="Fomenkov A."/>
            <person name="Xu S.Y."/>
            <person name="Roberts R.J."/>
        </authorList>
    </citation>
    <scope>NUCLEOTIDE SEQUENCE</scope>
    <source>
        <strain evidence="2">DSM 2970</strain>
    </source>
</reference>
<dbReference type="InterPro" id="IPR017896">
    <property type="entry name" value="4Fe4S_Fe-S-bd"/>
</dbReference>
<dbReference type="PANTHER" id="PTHR43196:SF2">
    <property type="entry name" value="PHOSPHOADENOSINE PHOSPHOSULFATE REDUCTASE"/>
    <property type="match status" value="1"/>
</dbReference>
<gene>
    <name evidence="2" type="ORF">N5910_04515</name>
</gene>
<dbReference type="SUPFAM" id="SSF54862">
    <property type="entry name" value="4Fe-4S ferredoxins"/>
    <property type="match status" value="1"/>
</dbReference>
<evidence type="ECO:0000259" key="1">
    <source>
        <dbReference type="PROSITE" id="PS51379"/>
    </source>
</evidence>
<dbReference type="InterPro" id="IPR017900">
    <property type="entry name" value="4Fe4S_Fe_S_CS"/>
</dbReference>
<dbReference type="EMBL" id="CP104550">
    <property type="protein sequence ID" value="UXH32548.1"/>
    <property type="molecule type" value="Genomic_DNA"/>
</dbReference>
<dbReference type="SUPFAM" id="SSF52402">
    <property type="entry name" value="Adenine nucleotide alpha hydrolases-like"/>
    <property type="match status" value="1"/>
</dbReference>
<proteinExistence type="predicted"/>
<dbReference type="AlphaFoldDB" id="A0A9E7RWJ0"/>
<dbReference type="GeneID" id="75106489"/>
<dbReference type="Gene3D" id="3.30.70.20">
    <property type="match status" value="1"/>
</dbReference>